<organism evidence="2 3">
    <name type="scientific">Schizophyllum amplum</name>
    <dbReference type="NCBI Taxonomy" id="97359"/>
    <lineage>
        <taxon>Eukaryota</taxon>
        <taxon>Fungi</taxon>
        <taxon>Dikarya</taxon>
        <taxon>Basidiomycota</taxon>
        <taxon>Agaricomycotina</taxon>
        <taxon>Agaricomycetes</taxon>
        <taxon>Agaricomycetidae</taxon>
        <taxon>Agaricales</taxon>
        <taxon>Schizophyllaceae</taxon>
        <taxon>Schizophyllum</taxon>
    </lineage>
</organism>
<evidence type="ECO:0000256" key="1">
    <source>
        <dbReference type="SAM" id="MobiDB-lite"/>
    </source>
</evidence>
<accession>A0A550CGP1</accession>
<comment type="caution">
    <text evidence="2">The sequence shown here is derived from an EMBL/GenBank/DDBJ whole genome shotgun (WGS) entry which is preliminary data.</text>
</comment>
<sequence>MIIIKHVGTDACRTKPPHANARLALRRLQSHQLRRDPTLSPPDTRPPRCLLSICVRVAIRSFCIHWANSCARELKCNNPRNPLDRLPFDGRSKASFGKP</sequence>
<feature type="region of interest" description="Disordered" evidence="1">
    <location>
        <begin position="78"/>
        <end position="99"/>
    </location>
</feature>
<dbReference type="Proteomes" id="UP000320762">
    <property type="component" value="Unassembled WGS sequence"/>
</dbReference>
<name>A0A550CGP1_9AGAR</name>
<dbReference type="EMBL" id="VDMD01000008">
    <property type="protein sequence ID" value="TRM63944.1"/>
    <property type="molecule type" value="Genomic_DNA"/>
</dbReference>
<evidence type="ECO:0000313" key="2">
    <source>
        <dbReference type="EMBL" id="TRM63944.1"/>
    </source>
</evidence>
<feature type="compositionally biased region" description="Basic and acidic residues" evidence="1">
    <location>
        <begin position="82"/>
        <end position="92"/>
    </location>
</feature>
<protein>
    <submittedName>
        <fullName evidence="2">Uncharacterized protein</fullName>
    </submittedName>
</protein>
<keyword evidence="3" id="KW-1185">Reference proteome</keyword>
<evidence type="ECO:0000313" key="3">
    <source>
        <dbReference type="Proteomes" id="UP000320762"/>
    </source>
</evidence>
<proteinExistence type="predicted"/>
<reference evidence="2 3" key="1">
    <citation type="journal article" date="2019" name="New Phytol.">
        <title>Comparative genomics reveals unique wood-decay strategies and fruiting body development in the Schizophyllaceae.</title>
        <authorList>
            <person name="Almasi E."/>
            <person name="Sahu N."/>
            <person name="Krizsan K."/>
            <person name="Balint B."/>
            <person name="Kovacs G.M."/>
            <person name="Kiss B."/>
            <person name="Cseklye J."/>
            <person name="Drula E."/>
            <person name="Henrissat B."/>
            <person name="Nagy I."/>
            <person name="Chovatia M."/>
            <person name="Adam C."/>
            <person name="LaButti K."/>
            <person name="Lipzen A."/>
            <person name="Riley R."/>
            <person name="Grigoriev I.V."/>
            <person name="Nagy L.G."/>
        </authorList>
    </citation>
    <scope>NUCLEOTIDE SEQUENCE [LARGE SCALE GENOMIC DNA]</scope>
    <source>
        <strain evidence="2 3">NL-1724</strain>
    </source>
</reference>
<gene>
    <name evidence="2" type="ORF">BD626DRAFT_493283</name>
</gene>
<dbReference type="AlphaFoldDB" id="A0A550CGP1"/>